<dbReference type="SMART" id="SM00052">
    <property type="entry name" value="EAL"/>
    <property type="match status" value="1"/>
</dbReference>
<dbReference type="PROSITE" id="PS50883">
    <property type="entry name" value="EAL"/>
    <property type="match status" value="1"/>
</dbReference>
<dbReference type="Pfam" id="PF00990">
    <property type="entry name" value="GGDEF"/>
    <property type="match status" value="1"/>
</dbReference>
<dbReference type="Pfam" id="PF00563">
    <property type="entry name" value="EAL"/>
    <property type="match status" value="1"/>
</dbReference>
<dbReference type="InterPro" id="IPR029787">
    <property type="entry name" value="Nucleotide_cyclase"/>
</dbReference>
<dbReference type="AlphaFoldDB" id="A0A6M4ARE8"/>
<feature type="domain" description="EAL" evidence="1">
    <location>
        <begin position="310"/>
        <end position="565"/>
    </location>
</feature>
<evidence type="ECO:0000259" key="2">
    <source>
        <dbReference type="PROSITE" id="PS50887"/>
    </source>
</evidence>
<evidence type="ECO:0000259" key="1">
    <source>
        <dbReference type="PROSITE" id="PS50883"/>
    </source>
</evidence>
<sequence>MNPHAPPSVDTSTALWESRLPQASWLEALPHACALISLNGNAIQISTSNMIFLRAMGSWPDNEPVETALTRACRNVLSGSLPGSTLTWEQGGFSGRVYEATISPLNGEDAEPLALLSLVDHTTLIRSEANLRRELLSDSLTGLPNRSGFGDVLEARLRHAPPPGQTLTLLIVDLARFSRINESIGALAGDELLITVARRLRQQTRGSDVLARIGSDEFAILSQTRPAEDGARTLADRMRAVFRDPFRIGELLINVDCAVGGIAALSPPAPDEEPDAPELIRHAQIALKQAKRGEGVAFYEPVALARLHKRFDREHALRQAIDHDDIGLAFQPLVDMKNRRVIGFEALARWTHEGEPISPGEFVPIAEDSGLILPLGRLVIDKAAATLARWDERLGKPMPVGISVNVSPIQLARDDIITVVQHALERHQIDGRRLIIEVTESSVVRNPDTADAILRALTDLDVRIAMDDFGTGYSNIASLQRLPIHTLKIDRSLVAGIDTSADSLAIVRTIQRLAEALGLRTTAEGIETETVAQQVAAIGCDVGQGFLFSRPLDPDAAFDAWQRSQGR</sequence>
<dbReference type="CDD" id="cd01948">
    <property type="entry name" value="EAL"/>
    <property type="match status" value="1"/>
</dbReference>
<dbReference type="SUPFAM" id="SSF55073">
    <property type="entry name" value="Nucleotide cyclase"/>
    <property type="match status" value="1"/>
</dbReference>
<dbReference type="Proteomes" id="UP000503018">
    <property type="component" value="Chromosome"/>
</dbReference>
<proteinExistence type="predicted"/>
<dbReference type="InterPro" id="IPR000160">
    <property type="entry name" value="GGDEF_dom"/>
</dbReference>
<dbReference type="Gene3D" id="3.30.70.270">
    <property type="match status" value="1"/>
</dbReference>
<reference evidence="3 4" key="1">
    <citation type="submission" date="2020-01" db="EMBL/GenBank/DDBJ databases">
        <title>Sphingomonas sp. strain CSW-10.</title>
        <authorList>
            <person name="Chen W.-M."/>
        </authorList>
    </citation>
    <scope>NUCLEOTIDE SEQUENCE [LARGE SCALE GENOMIC DNA]</scope>
    <source>
        <strain evidence="3 4">CSW-10</strain>
    </source>
</reference>
<dbReference type="Gene3D" id="3.20.20.450">
    <property type="entry name" value="EAL domain"/>
    <property type="match status" value="1"/>
</dbReference>
<dbReference type="SUPFAM" id="SSF141868">
    <property type="entry name" value="EAL domain-like"/>
    <property type="match status" value="1"/>
</dbReference>
<dbReference type="PROSITE" id="PS50887">
    <property type="entry name" value="GGDEF"/>
    <property type="match status" value="1"/>
</dbReference>
<dbReference type="InterPro" id="IPR001633">
    <property type="entry name" value="EAL_dom"/>
</dbReference>
<dbReference type="PANTHER" id="PTHR44757">
    <property type="entry name" value="DIGUANYLATE CYCLASE DGCP"/>
    <property type="match status" value="1"/>
</dbReference>
<dbReference type="RefSeq" id="WP_169943874.1">
    <property type="nucleotide sequence ID" value="NZ_CP053015.1"/>
</dbReference>
<dbReference type="InterPro" id="IPR035919">
    <property type="entry name" value="EAL_sf"/>
</dbReference>
<dbReference type="KEGG" id="slan:GV829_03595"/>
<dbReference type="PANTHER" id="PTHR44757:SF2">
    <property type="entry name" value="BIOFILM ARCHITECTURE MAINTENANCE PROTEIN MBAA"/>
    <property type="match status" value="1"/>
</dbReference>
<evidence type="ECO:0000313" key="4">
    <source>
        <dbReference type="Proteomes" id="UP000503018"/>
    </source>
</evidence>
<dbReference type="CDD" id="cd01949">
    <property type="entry name" value="GGDEF"/>
    <property type="match status" value="1"/>
</dbReference>
<gene>
    <name evidence="3" type="ORF">GV829_03595</name>
</gene>
<protein>
    <submittedName>
        <fullName evidence="3">Bifunctional diguanylate cyclase/phosphodiesterase</fullName>
    </submittedName>
</protein>
<dbReference type="InterPro" id="IPR043128">
    <property type="entry name" value="Rev_trsase/Diguanyl_cyclase"/>
</dbReference>
<name>A0A6M4ARE8_9SPHN</name>
<evidence type="ECO:0000313" key="3">
    <source>
        <dbReference type="EMBL" id="QJQ31638.1"/>
    </source>
</evidence>
<feature type="domain" description="GGDEF" evidence="2">
    <location>
        <begin position="165"/>
        <end position="301"/>
    </location>
</feature>
<dbReference type="NCBIfam" id="TIGR00254">
    <property type="entry name" value="GGDEF"/>
    <property type="match status" value="1"/>
</dbReference>
<dbReference type="InterPro" id="IPR052155">
    <property type="entry name" value="Biofilm_reg_signaling"/>
</dbReference>
<dbReference type="SMART" id="SM00267">
    <property type="entry name" value="GGDEF"/>
    <property type="match status" value="1"/>
</dbReference>
<accession>A0A6M4ARE8</accession>
<keyword evidence="4" id="KW-1185">Reference proteome</keyword>
<dbReference type="EMBL" id="CP053015">
    <property type="protein sequence ID" value="QJQ31638.1"/>
    <property type="molecule type" value="Genomic_DNA"/>
</dbReference>
<organism evidence="3 4">
    <name type="scientific">Sphingomonas lacunae</name>
    <dbReference type="NCBI Taxonomy" id="2698828"/>
    <lineage>
        <taxon>Bacteria</taxon>
        <taxon>Pseudomonadati</taxon>
        <taxon>Pseudomonadota</taxon>
        <taxon>Alphaproteobacteria</taxon>
        <taxon>Sphingomonadales</taxon>
        <taxon>Sphingomonadaceae</taxon>
        <taxon>Sphingomonas</taxon>
    </lineage>
</organism>